<dbReference type="InterPro" id="IPR009056">
    <property type="entry name" value="Cyt_c-like_dom"/>
</dbReference>
<protein>
    <submittedName>
        <fullName evidence="6">Cytochrome c</fullName>
    </submittedName>
</protein>
<gene>
    <name evidence="6" type="ORF">OL599_05900</name>
</gene>
<reference evidence="6" key="1">
    <citation type="submission" date="2022-09" db="EMBL/GenBank/DDBJ databases">
        <title>Rhodovastum sp. nov. RN2-1 isolated from soil in Seongnam, South Korea.</title>
        <authorList>
            <person name="Le N.T."/>
        </authorList>
    </citation>
    <scope>NUCLEOTIDE SEQUENCE</scope>
    <source>
        <strain evidence="6">RN2-1</strain>
    </source>
</reference>
<feature type="domain" description="Cytochrome c" evidence="5">
    <location>
        <begin position="67"/>
        <end position="155"/>
    </location>
</feature>
<evidence type="ECO:0000256" key="4">
    <source>
        <dbReference type="PROSITE-ProRule" id="PRU00433"/>
    </source>
</evidence>
<dbReference type="EMBL" id="JAPDNT010000002">
    <property type="protein sequence ID" value="MCW3474107.1"/>
    <property type="molecule type" value="Genomic_DNA"/>
</dbReference>
<dbReference type="SUPFAM" id="SSF46626">
    <property type="entry name" value="Cytochrome c"/>
    <property type="match status" value="1"/>
</dbReference>
<proteinExistence type="predicted"/>
<keyword evidence="1 4" id="KW-0349">Heme</keyword>
<dbReference type="RefSeq" id="WP_264712727.1">
    <property type="nucleotide sequence ID" value="NZ_JAPDNT010000002.1"/>
</dbReference>
<dbReference type="InterPro" id="IPR036909">
    <property type="entry name" value="Cyt_c-like_dom_sf"/>
</dbReference>
<dbReference type="Proteomes" id="UP001165679">
    <property type="component" value="Unassembled WGS sequence"/>
</dbReference>
<reference evidence="6" key="2">
    <citation type="submission" date="2022-10" db="EMBL/GenBank/DDBJ databases">
        <authorList>
            <person name="Trinh H.N."/>
        </authorList>
    </citation>
    <scope>NUCLEOTIDE SEQUENCE</scope>
    <source>
        <strain evidence="6">RN2-1</strain>
    </source>
</reference>
<keyword evidence="3 4" id="KW-0408">Iron</keyword>
<name>A0AA42CGL1_9PROT</name>
<dbReference type="GO" id="GO:0020037">
    <property type="term" value="F:heme binding"/>
    <property type="evidence" value="ECO:0007669"/>
    <property type="project" value="InterPro"/>
</dbReference>
<dbReference type="GO" id="GO:0009055">
    <property type="term" value="F:electron transfer activity"/>
    <property type="evidence" value="ECO:0007669"/>
    <property type="project" value="InterPro"/>
</dbReference>
<dbReference type="Gene3D" id="1.10.760.10">
    <property type="entry name" value="Cytochrome c-like domain"/>
    <property type="match status" value="1"/>
</dbReference>
<accession>A0AA42CGL1</accession>
<keyword evidence="7" id="KW-1185">Reference proteome</keyword>
<comment type="caution">
    <text evidence="6">The sequence shown here is derived from an EMBL/GenBank/DDBJ whole genome shotgun (WGS) entry which is preliminary data.</text>
</comment>
<dbReference type="AlphaFoldDB" id="A0AA42CGL1"/>
<keyword evidence="2 4" id="KW-0479">Metal-binding</keyword>
<evidence type="ECO:0000256" key="2">
    <source>
        <dbReference type="ARBA" id="ARBA00022723"/>
    </source>
</evidence>
<evidence type="ECO:0000313" key="7">
    <source>
        <dbReference type="Proteomes" id="UP001165679"/>
    </source>
</evidence>
<evidence type="ECO:0000313" key="6">
    <source>
        <dbReference type="EMBL" id="MCW3474107.1"/>
    </source>
</evidence>
<organism evidence="6 7">
    <name type="scientific">Limobrevibacterium gyesilva</name>
    <dbReference type="NCBI Taxonomy" id="2991712"/>
    <lineage>
        <taxon>Bacteria</taxon>
        <taxon>Pseudomonadati</taxon>
        <taxon>Pseudomonadota</taxon>
        <taxon>Alphaproteobacteria</taxon>
        <taxon>Acetobacterales</taxon>
        <taxon>Acetobacteraceae</taxon>
        <taxon>Limobrevibacterium</taxon>
    </lineage>
</organism>
<evidence type="ECO:0000256" key="3">
    <source>
        <dbReference type="ARBA" id="ARBA00023004"/>
    </source>
</evidence>
<dbReference type="PROSITE" id="PS51007">
    <property type="entry name" value="CYTC"/>
    <property type="match status" value="1"/>
</dbReference>
<sequence>MRVLAAIGVLAIVVAIAAAAFFFGGFYSVAASQPQPGIVASALIRVRQASINRHAVETPPLSLVDVAVVQAGARAFAQRGCTNCHGGPGVGWAKFSEGLNPGPPDLKEIVDTIEPRQLFWVIKNGIDMTGMPSFGAIEVPDKEIWTIVAFLKKLPTVSDQDYKAWTAPASSGTQ</sequence>
<dbReference type="GO" id="GO:0046872">
    <property type="term" value="F:metal ion binding"/>
    <property type="evidence" value="ECO:0007669"/>
    <property type="project" value="UniProtKB-KW"/>
</dbReference>
<evidence type="ECO:0000256" key="1">
    <source>
        <dbReference type="ARBA" id="ARBA00022617"/>
    </source>
</evidence>
<evidence type="ECO:0000259" key="5">
    <source>
        <dbReference type="PROSITE" id="PS51007"/>
    </source>
</evidence>
<dbReference type="Pfam" id="PF13442">
    <property type="entry name" value="Cytochrome_CBB3"/>
    <property type="match status" value="1"/>
</dbReference>